<dbReference type="InterPro" id="IPR040170">
    <property type="entry name" value="Cytosol_ACT"/>
</dbReference>
<dbReference type="PANTHER" id="PTHR11049:SF24">
    <property type="entry name" value="CYTOSOLIC ACYL COENZYME A THIOESTER HYDROLASE"/>
    <property type="match status" value="1"/>
</dbReference>
<comment type="caution">
    <text evidence="5">The sequence shown here is derived from an EMBL/GenBank/DDBJ whole genome shotgun (WGS) entry which is preliminary data.</text>
</comment>
<reference evidence="5" key="1">
    <citation type="submission" date="2020-10" db="EMBL/GenBank/DDBJ databases">
        <authorList>
            <person name="Gilroy R."/>
        </authorList>
    </citation>
    <scope>NUCLEOTIDE SEQUENCE</scope>
    <source>
        <strain evidence="5">ChiSjej6B24-2974</strain>
    </source>
</reference>
<dbReference type="AlphaFoldDB" id="A0A9D1CXD7"/>
<keyword evidence="2 3" id="KW-0378">Hydrolase</keyword>
<proteinExistence type="inferred from homology"/>
<dbReference type="EMBL" id="DVFZ01000106">
    <property type="protein sequence ID" value="HIQ83736.1"/>
    <property type="molecule type" value="Genomic_DNA"/>
</dbReference>
<evidence type="ECO:0000313" key="6">
    <source>
        <dbReference type="Proteomes" id="UP000824260"/>
    </source>
</evidence>
<dbReference type="GO" id="GO:0009062">
    <property type="term" value="P:fatty acid catabolic process"/>
    <property type="evidence" value="ECO:0007669"/>
    <property type="project" value="TreeGrafter"/>
</dbReference>
<evidence type="ECO:0000256" key="1">
    <source>
        <dbReference type="ARBA" id="ARBA00010458"/>
    </source>
</evidence>
<dbReference type="InterPro" id="IPR033120">
    <property type="entry name" value="HOTDOG_ACOT"/>
</dbReference>
<dbReference type="Pfam" id="PF03061">
    <property type="entry name" value="4HBT"/>
    <property type="match status" value="1"/>
</dbReference>
<gene>
    <name evidence="5" type="ORF">IAA52_11615</name>
</gene>
<dbReference type="Gene3D" id="3.10.129.10">
    <property type="entry name" value="Hotdog Thioesterase"/>
    <property type="match status" value="1"/>
</dbReference>
<evidence type="ECO:0000256" key="2">
    <source>
        <dbReference type="ARBA" id="ARBA00022801"/>
    </source>
</evidence>
<dbReference type="PANTHER" id="PTHR11049">
    <property type="entry name" value="ACYL COENZYME A THIOESTER HYDROLASE"/>
    <property type="match status" value="1"/>
</dbReference>
<evidence type="ECO:0000256" key="3">
    <source>
        <dbReference type="PROSITE-ProRule" id="PRU01106"/>
    </source>
</evidence>
<name>A0A9D1CXD7_9FIRM</name>
<sequence>MERPMRRARDSYTEQVQIIMPQHVNGAQRLFGGQLMAWIDVVAAVAARRHAGHTVTTASVDELSFLNSAFLDETVVLAARVTYVGRTSMEVRVDTYAERLDGRRDPVNRAYLVLVALDENGAPTEVPGLYVETDEERAEWADGERRRLLRKERRSARP</sequence>
<dbReference type="InterPro" id="IPR006683">
    <property type="entry name" value="Thioestr_dom"/>
</dbReference>
<dbReference type="GO" id="GO:0005829">
    <property type="term" value="C:cytosol"/>
    <property type="evidence" value="ECO:0007669"/>
    <property type="project" value="TreeGrafter"/>
</dbReference>
<reference evidence="5" key="2">
    <citation type="journal article" date="2021" name="PeerJ">
        <title>Extensive microbial diversity within the chicken gut microbiome revealed by metagenomics and culture.</title>
        <authorList>
            <person name="Gilroy R."/>
            <person name="Ravi A."/>
            <person name="Getino M."/>
            <person name="Pursley I."/>
            <person name="Horton D.L."/>
            <person name="Alikhan N.F."/>
            <person name="Baker D."/>
            <person name="Gharbi K."/>
            <person name="Hall N."/>
            <person name="Watson M."/>
            <person name="Adriaenssens E.M."/>
            <person name="Foster-Nyarko E."/>
            <person name="Jarju S."/>
            <person name="Secka A."/>
            <person name="Antonio M."/>
            <person name="Oren A."/>
            <person name="Chaudhuri R.R."/>
            <person name="La Ragione R."/>
            <person name="Hildebrand F."/>
            <person name="Pallen M.J."/>
        </authorList>
    </citation>
    <scope>NUCLEOTIDE SEQUENCE</scope>
    <source>
        <strain evidence="5">ChiSjej6B24-2974</strain>
    </source>
</reference>
<dbReference type="Proteomes" id="UP000824260">
    <property type="component" value="Unassembled WGS sequence"/>
</dbReference>
<feature type="domain" description="HotDog ACOT-type" evidence="4">
    <location>
        <begin position="9"/>
        <end position="120"/>
    </location>
</feature>
<dbReference type="CDD" id="cd03442">
    <property type="entry name" value="BFIT_BACH"/>
    <property type="match status" value="1"/>
</dbReference>
<dbReference type="InterPro" id="IPR029069">
    <property type="entry name" value="HotDog_dom_sf"/>
</dbReference>
<dbReference type="GO" id="GO:0052816">
    <property type="term" value="F:long-chain fatty acyl-CoA hydrolase activity"/>
    <property type="evidence" value="ECO:0007669"/>
    <property type="project" value="TreeGrafter"/>
</dbReference>
<organism evidence="5 6">
    <name type="scientific">Candidatus Pullichristensenella stercorigallinarum</name>
    <dbReference type="NCBI Taxonomy" id="2840909"/>
    <lineage>
        <taxon>Bacteria</taxon>
        <taxon>Bacillati</taxon>
        <taxon>Bacillota</taxon>
        <taxon>Clostridia</taxon>
        <taxon>Candidatus Pullichristensenella</taxon>
    </lineage>
</organism>
<evidence type="ECO:0000259" key="4">
    <source>
        <dbReference type="PROSITE" id="PS51770"/>
    </source>
</evidence>
<evidence type="ECO:0000313" key="5">
    <source>
        <dbReference type="EMBL" id="HIQ83736.1"/>
    </source>
</evidence>
<dbReference type="GO" id="GO:0006637">
    <property type="term" value="P:acyl-CoA metabolic process"/>
    <property type="evidence" value="ECO:0007669"/>
    <property type="project" value="TreeGrafter"/>
</dbReference>
<accession>A0A9D1CXD7</accession>
<comment type="similarity">
    <text evidence="1">Belongs to the acyl coenzyme A hydrolase family.</text>
</comment>
<dbReference type="PROSITE" id="PS51770">
    <property type="entry name" value="HOTDOG_ACOT"/>
    <property type="match status" value="1"/>
</dbReference>
<protein>
    <submittedName>
        <fullName evidence="5">Acyl-CoA thioesterase</fullName>
    </submittedName>
</protein>
<dbReference type="SUPFAM" id="SSF54637">
    <property type="entry name" value="Thioesterase/thiol ester dehydrase-isomerase"/>
    <property type="match status" value="1"/>
</dbReference>